<sequence>MREIVPGAMPAAHAHARPMPARMSDRAPYRLRVRARPVRIAC</sequence>
<dbReference type="Proteomes" id="UP001272137">
    <property type="component" value="Unassembled WGS sequence"/>
</dbReference>
<protein>
    <submittedName>
        <fullName evidence="2">Uncharacterized protein</fullName>
    </submittedName>
</protein>
<dbReference type="AlphaFoldDB" id="A0AAW9CQG3"/>
<accession>A0AAW9CQG3</accession>
<evidence type="ECO:0000256" key="1">
    <source>
        <dbReference type="SAM" id="MobiDB-lite"/>
    </source>
</evidence>
<evidence type="ECO:0000313" key="2">
    <source>
        <dbReference type="EMBL" id="MDW9252830.1"/>
    </source>
</evidence>
<comment type="caution">
    <text evidence="2">The sequence shown here is derived from an EMBL/GenBank/DDBJ whole genome shotgun (WGS) entry which is preliminary data.</text>
</comment>
<gene>
    <name evidence="2" type="ORF">C7S16_6263</name>
</gene>
<dbReference type="EMBL" id="QXCT01000001">
    <property type="protein sequence ID" value="MDW9252830.1"/>
    <property type="molecule type" value="Genomic_DNA"/>
</dbReference>
<proteinExistence type="predicted"/>
<feature type="compositionally biased region" description="Low complexity" evidence="1">
    <location>
        <begin position="8"/>
        <end position="22"/>
    </location>
</feature>
<name>A0AAW9CQG3_BURTH</name>
<evidence type="ECO:0000313" key="3">
    <source>
        <dbReference type="Proteomes" id="UP001272137"/>
    </source>
</evidence>
<organism evidence="2 3">
    <name type="scientific">Burkholderia thailandensis</name>
    <dbReference type="NCBI Taxonomy" id="57975"/>
    <lineage>
        <taxon>Bacteria</taxon>
        <taxon>Pseudomonadati</taxon>
        <taxon>Pseudomonadota</taxon>
        <taxon>Betaproteobacteria</taxon>
        <taxon>Burkholderiales</taxon>
        <taxon>Burkholderiaceae</taxon>
        <taxon>Burkholderia</taxon>
        <taxon>pseudomallei group</taxon>
    </lineage>
</organism>
<reference evidence="2" key="1">
    <citation type="submission" date="2018-08" db="EMBL/GenBank/DDBJ databases">
        <title>Identification of Burkholderia cepacia strains that express a Burkholderia pseudomallei-like capsular polysaccharide.</title>
        <authorList>
            <person name="Burtnick M.N."/>
            <person name="Vongsouvath M."/>
            <person name="Newton P."/>
            <person name="Wuthiekanun V."/>
            <person name="Limmathurotsakul D."/>
            <person name="Brett P.J."/>
            <person name="Chantratita N."/>
            <person name="Dance D.A."/>
        </authorList>
    </citation>
    <scope>NUCLEOTIDE SEQUENCE</scope>
    <source>
        <strain evidence="2">SBXCC001</strain>
    </source>
</reference>
<feature type="region of interest" description="Disordered" evidence="1">
    <location>
        <begin position="1"/>
        <end position="23"/>
    </location>
</feature>